<dbReference type="InterPro" id="IPR006439">
    <property type="entry name" value="HAD-SF_hydro_IA"/>
</dbReference>
<reference evidence="2" key="1">
    <citation type="submission" date="2018-05" db="EMBL/GenBank/DDBJ databases">
        <authorList>
            <person name="Du Z."/>
            <person name="Wang X."/>
        </authorList>
    </citation>
    <scope>NUCLEOTIDE SEQUENCE [LARGE SCALE GENOMIC DNA]</scope>
    <source>
        <strain evidence="2">CQN31</strain>
    </source>
</reference>
<dbReference type="Gene3D" id="3.40.50.1000">
    <property type="entry name" value="HAD superfamily/HAD-like"/>
    <property type="match status" value="1"/>
</dbReference>
<dbReference type="AlphaFoldDB" id="A0A317FE49"/>
<dbReference type="Pfam" id="PF00702">
    <property type="entry name" value="Hydrolase"/>
    <property type="match status" value="1"/>
</dbReference>
<organism evidence="1 2">
    <name type="scientific">Falsiroseomonas bella</name>
    <dbReference type="NCBI Taxonomy" id="2184016"/>
    <lineage>
        <taxon>Bacteria</taxon>
        <taxon>Pseudomonadati</taxon>
        <taxon>Pseudomonadota</taxon>
        <taxon>Alphaproteobacteria</taxon>
        <taxon>Acetobacterales</taxon>
        <taxon>Roseomonadaceae</taxon>
        <taxon>Falsiroseomonas</taxon>
    </lineage>
</organism>
<dbReference type="OrthoDB" id="9807742at2"/>
<accession>A0A317FE49</accession>
<name>A0A317FE49_9PROT</name>
<dbReference type="PRINTS" id="PR00413">
    <property type="entry name" value="HADHALOGNASE"/>
</dbReference>
<evidence type="ECO:0000313" key="1">
    <source>
        <dbReference type="EMBL" id="PWS36652.1"/>
    </source>
</evidence>
<gene>
    <name evidence="1" type="ORF">DFH01_16065</name>
</gene>
<proteinExistence type="predicted"/>
<dbReference type="EMBL" id="QGNA01000003">
    <property type="protein sequence ID" value="PWS36652.1"/>
    <property type="molecule type" value="Genomic_DNA"/>
</dbReference>
<dbReference type="SFLD" id="SFLDG01129">
    <property type="entry name" value="C1.5:_HAD__Beta-PGM__Phosphata"/>
    <property type="match status" value="1"/>
</dbReference>
<dbReference type="Proteomes" id="UP000245765">
    <property type="component" value="Unassembled WGS sequence"/>
</dbReference>
<dbReference type="InterPro" id="IPR023198">
    <property type="entry name" value="PGP-like_dom2"/>
</dbReference>
<evidence type="ECO:0000313" key="2">
    <source>
        <dbReference type="Proteomes" id="UP000245765"/>
    </source>
</evidence>
<keyword evidence="2" id="KW-1185">Reference proteome</keyword>
<dbReference type="InterPro" id="IPR023214">
    <property type="entry name" value="HAD_sf"/>
</dbReference>
<protein>
    <submittedName>
        <fullName evidence="1">2-haloalkanoic acid dehalogenase</fullName>
    </submittedName>
</protein>
<dbReference type="InterPro" id="IPR036412">
    <property type="entry name" value="HAD-like_sf"/>
</dbReference>
<dbReference type="Gene3D" id="1.10.150.240">
    <property type="entry name" value="Putative phosphatase, domain 2"/>
    <property type="match status" value="1"/>
</dbReference>
<dbReference type="PANTHER" id="PTHR43611">
    <property type="entry name" value="ALPHA-D-GLUCOSE 1-PHOSPHATE PHOSPHATASE"/>
    <property type="match status" value="1"/>
</dbReference>
<sequence>MASRLPPWHGRRCCWSPAPASSHPCCPPEAVLGRKPIRRRSGSQTLRVDTVVFDVGNVLIQWNPRHLYRKLFASEAEVEAFLAEICTDAWNLEQDRGRSWAEAVAERIALFPRHEALIRAFSDRWHEMVPGEVPGSAAILEALRDGGVPLYAITNFSAEKYAEARERFPLLRGFRDTVVSAHERMVKPDPAIYRLLLDRNGLEAARCLFVDDSAANVRGAQEVGMRAHHFRDAAGLAAELRALGLPAGAAA</sequence>
<dbReference type="PANTHER" id="PTHR43611:SF3">
    <property type="entry name" value="FLAVIN MONONUCLEOTIDE HYDROLASE 1, CHLOROPLATIC"/>
    <property type="match status" value="1"/>
</dbReference>
<dbReference type="SUPFAM" id="SSF56784">
    <property type="entry name" value="HAD-like"/>
    <property type="match status" value="1"/>
</dbReference>
<dbReference type="NCBIfam" id="TIGR01509">
    <property type="entry name" value="HAD-SF-IA-v3"/>
    <property type="match status" value="1"/>
</dbReference>
<dbReference type="SFLD" id="SFLDS00003">
    <property type="entry name" value="Haloacid_Dehalogenase"/>
    <property type="match status" value="1"/>
</dbReference>
<comment type="caution">
    <text evidence="1">The sequence shown here is derived from an EMBL/GenBank/DDBJ whole genome shotgun (WGS) entry which is preliminary data.</text>
</comment>
<dbReference type="CDD" id="cd02603">
    <property type="entry name" value="HAD_sEH-N_like"/>
    <property type="match status" value="1"/>
</dbReference>